<dbReference type="RefSeq" id="WP_183513594.1">
    <property type="nucleotide sequence ID" value="NZ_JACIDN010000015.1"/>
</dbReference>
<organism evidence="2 3">
    <name type="scientific">Methylobacterium brachythecii</name>
    <dbReference type="NCBI Taxonomy" id="1176177"/>
    <lineage>
        <taxon>Bacteria</taxon>
        <taxon>Pseudomonadati</taxon>
        <taxon>Pseudomonadota</taxon>
        <taxon>Alphaproteobacteria</taxon>
        <taxon>Hyphomicrobiales</taxon>
        <taxon>Methylobacteriaceae</taxon>
        <taxon>Methylobacterium</taxon>
    </lineage>
</organism>
<dbReference type="Proteomes" id="UP000517759">
    <property type="component" value="Unassembled WGS sequence"/>
</dbReference>
<dbReference type="EMBL" id="BSPG01000069">
    <property type="protein sequence ID" value="GLS47015.1"/>
    <property type="molecule type" value="Genomic_DNA"/>
</dbReference>
<name>A0A7W6AQJ1_9HYPH</name>
<keyword evidence="4" id="KW-1185">Reference proteome</keyword>
<gene>
    <name evidence="1" type="ORF">GCM10007884_50150</name>
    <name evidence="2" type="ORF">GGR33_005135</name>
</gene>
<dbReference type="EMBL" id="JACIDN010000015">
    <property type="protein sequence ID" value="MBB3905594.1"/>
    <property type="molecule type" value="Genomic_DNA"/>
</dbReference>
<comment type="caution">
    <text evidence="2">The sequence shown here is derived from an EMBL/GenBank/DDBJ whole genome shotgun (WGS) entry which is preliminary data.</text>
</comment>
<protein>
    <submittedName>
        <fullName evidence="2">Uncharacterized protein</fullName>
    </submittedName>
</protein>
<accession>A0A7W6AQJ1</accession>
<reference evidence="4" key="2">
    <citation type="journal article" date="2019" name="Int. J. Syst. Evol. Microbiol.">
        <title>The Global Catalogue of Microorganisms (GCM) 10K type strain sequencing project: providing services to taxonomists for standard genome sequencing and annotation.</title>
        <authorList>
            <consortium name="The Broad Institute Genomics Platform"/>
            <consortium name="The Broad Institute Genome Sequencing Center for Infectious Disease"/>
            <person name="Wu L."/>
            <person name="Ma J."/>
        </authorList>
    </citation>
    <scope>NUCLEOTIDE SEQUENCE [LARGE SCALE GENOMIC DNA]</scope>
    <source>
        <strain evidence="4">NBRC 107710</strain>
    </source>
</reference>
<dbReference type="Proteomes" id="UP001156881">
    <property type="component" value="Unassembled WGS sequence"/>
</dbReference>
<evidence type="ECO:0000313" key="3">
    <source>
        <dbReference type="Proteomes" id="UP000517759"/>
    </source>
</evidence>
<reference evidence="1" key="1">
    <citation type="journal article" date="2014" name="Int. J. Syst. Evol. Microbiol.">
        <title>Complete genome of a new Firmicutes species belonging to the dominant human colonic microbiota ('Ruminococcus bicirculans') reveals two chromosomes and a selective capacity to utilize plant glucans.</title>
        <authorList>
            <consortium name="NISC Comparative Sequencing Program"/>
            <person name="Wegmann U."/>
            <person name="Louis P."/>
            <person name="Goesmann A."/>
            <person name="Henrissat B."/>
            <person name="Duncan S.H."/>
            <person name="Flint H.J."/>
        </authorList>
    </citation>
    <scope>NUCLEOTIDE SEQUENCE</scope>
    <source>
        <strain evidence="1">NBRC 107710</strain>
    </source>
</reference>
<evidence type="ECO:0000313" key="2">
    <source>
        <dbReference type="EMBL" id="MBB3905594.1"/>
    </source>
</evidence>
<evidence type="ECO:0000313" key="4">
    <source>
        <dbReference type="Proteomes" id="UP001156881"/>
    </source>
</evidence>
<proteinExistence type="predicted"/>
<reference evidence="2 3" key="3">
    <citation type="submission" date="2020-08" db="EMBL/GenBank/DDBJ databases">
        <title>Genomic Encyclopedia of Type Strains, Phase IV (KMG-IV): sequencing the most valuable type-strain genomes for metagenomic binning, comparative biology and taxonomic classification.</title>
        <authorList>
            <person name="Goeker M."/>
        </authorList>
    </citation>
    <scope>NUCLEOTIDE SEQUENCE [LARGE SCALE GENOMIC DNA]</scope>
    <source>
        <strain evidence="2 3">DSM 24105</strain>
    </source>
</reference>
<dbReference type="AlphaFoldDB" id="A0A7W6AQJ1"/>
<reference evidence="1" key="4">
    <citation type="submission" date="2023-01" db="EMBL/GenBank/DDBJ databases">
        <title>Draft genome sequence of Methylobacterium brachythecii strain NBRC 107710.</title>
        <authorList>
            <person name="Sun Q."/>
            <person name="Mori K."/>
        </authorList>
    </citation>
    <scope>NUCLEOTIDE SEQUENCE</scope>
    <source>
        <strain evidence="1">NBRC 107710</strain>
    </source>
</reference>
<evidence type="ECO:0000313" key="1">
    <source>
        <dbReference type="EMBL" id="GLS47015.1"/>
    </source>
</evidence>
<sequence length="186" mass="19777">MPATAAANAQFLDPDPACLVQLRPMLSVEITSRDAGREANAVLAVRGEDGAPDTMLLVRVPPCLRKNNLDDAIVMARNYLAARGVPASQLLPQRPPVSVPLGLADAVDFLTRLADGGRITLGAVTPDVKGRIGATFDMPAGQSAACQWLASRADTANLYFVLNEAAPAVEQRWEDGACQLWLACFH</sequence>